<keyword evidence="6 8" id="KW-1133">Transmembrane helix</keyword>
<dbReference type="AlphaFoldDB" id="A0AAV5MYB8"/>
<keyword evidence="2 8" id="KW-0813">Transport</keyword>
<evidence type="ECO:0000259" key="9">
    <source>
        <dbReference type="PROSITE" id="PS50928"/>
    </source>
</evidence>
<feature type="transmembrane region" description="Helical" evidence="8">
    <location>
        <begin position="196"/>
        <end position="216"/>
    </location>
</feature>
<dbReference type="InterPro" id="IPR035906">
    <property type="entry name" value="MetI-like_sf"/>
</dbReference>
<dbReference type="PANTHER" id="PTHR30450:SF1">
    <property type="entry name" value="D-METHIONINE TRANSPORT SYSTEM PERMEASE PROTEIN METI-RELATED"/>
    <property type="match status" value="1"/>
</dbReference>
<dbReference type="GO" id="GO:0048473">
    <property type="term" value="P:D-methionine transmembrane transport"/>
    <property type="evidence" value="ECO:0007669"/>
    <property type="project" value="TreeGrafter"/>
</dbReference>
<feature type="domain" description="ABC transmembrane type-1" evidence="9">
    <location>
        <begin position="22"/>
        <end position="220"/>
    </location>
</feature>
<dbReference type="Gene3D" id="1.10.3720.10">
    <property type="entry name" value="MetI-like"/>
    <property type="match status" value="1"/>
</dbReference>
<dbReference type="InterPro" id="IPR051322">
    <property type="entry name" value="AA_ABC_Transporter_Permease"/>
</dbReference>
<dbReference type="RefSeq" id="WP_051155830.1">
    <property type="nucleotide sequence ID" value="NZ_BRLH01000001.1"/>
</dbReference>
<dbReference type="Proteomes" id="UP001058124">
    <property type="component" value="Unassembled WGS sequence"/>
</dbReference>
<evidence type="ECO:0000256" key="4">
    <source>
        <dbReference type="ARBA" id="ARBA00022519"/>
    </source>
</evidence>
<dbReference type="InterPro" id="IPR000515">
    <property type="entry name" value="MetI-like"/>
</dbReference>
<dbReference type="GO" id="GO:0005886">
    <property type="term" value="C:plasma membrane"/>
    <property type="evidence" value="ECO:0007669"/>
    <property type="project" value="UniProtKB-SubCell"/>
</dbReference>
<protein>
    <submittedName>
        <fullName evidence="10">Methionine ABC transporter permease</fullName>
    </submittedName>
</protein>
<keyword evidence="7 8" id="KW-0472">Membrane</keyword>
<dbReference type="SUPFAM" id="SSF161098">
    <property type="entry name" value="MetI-like"/>
    <property type="match status" value="1"/>
</dbReference>
<evidence type="ECO:0000256" key="3">
    <source>
        <dbReference type="ARBA" id="ARBA00022475"/>
    </source>
</evidence>
<feature type="transmembrane region" description="Helical" evidence="8">
    <location>
        <begin position="98"/>
        <end position="117"/>
    </location>
</feature>
<dbReference type="CDD" id="cd06261">
    <property type="entry name" value="TM_PBP2"/>
    <property type="match status" value="1"/>
</dbReference>
<dbReference type="PROSITE" id="PS50928">
    <property type="entry name" value="ABC_TM1"/>
    <property type="match status" value="1"/>
</dbReference>
<evidence type="ECO:0000256" key="8">
    <source>
        <dbReference type="RuleBase" id="RU363032"/>
    </source>
</evidence>
<dbReference type="Pfam" id="PF00528">
    <property type="entry name" value="BPD_transp_1"/>
    <property type="match status" value="1"/>
</dbReference>
<name>A0AAV5MYB8_9GAMM</name>
<dbReference type="PANTHER" id="PTHR30450">
    <property type="entry name" value="ABC TRANSPORTER PERMEASE"/>
    <property type="match status" value="1"/>
</dbReference>
<feature type="transmembrane region" description="Helical" evidence="8">
    <location>
        <begin position="166"/>
        <end position="190"/>
    </location>
</feature>
<keyword evidence="11" id="KW-1185">Reference proteome</keyword>
<keyword evidence="4" id="KW-0997">Cell inner membrane</keyword>
<evidence type="ECO:0000256" key="1">
    <source>
        <dbReference type="ARBA" id="ARBA00004429"/>
    </source>
</evidence>
<sequence>MFVDFSQTRVFEYLPKVIWPACYATFAMLLISLLLSTVIGIGIAVVLTLTREEGLSPNRYVYRFLNTLIDAIRSFPAIILIVVFTPLTRWIVGTSVGWVAAIIPLTIVAFPVIARLIENALSEVDKSVILAARSFGASNAQIIGKVMFFEAMPTIVSSMTFASIQLLANTALAGAVGAGGLGAVALTYGYQRFDDAMTYAVVCILSVIVLVIQYAGRIVYRLIK</sequence>
<comment type="subcellular location">
    <subcellularLocation>
        <location evidence="1">Cell inner membrane</location>
        <topology evidence="1">Multi-pass membrane protein</topology>
    </subcellularLocation>
    <subcellularLocation>
        <location evidence="8">Cell membrane</location>
        <topology evidence="8">Multi-pass membrane protein</topology>
    </subcellularLocation>
</comment>
<gene>
    <name evidence="10" type="primary">metI2</name>
    <name evidence="10" type="ORF">SOASR030_00110</name>
</gene>
<accession>A0AAV5MYB8</accession>
<feature type="transmembrane region" description="Helical" evidence="8">
    <location>
        <begin position="71"/>
        <end position="92"/>
    </location>
</feature>
<comment type="similarity">
    <text evidence="8">Belongs to the binding-protein-dependent transport system permease family.</text>
</comment>
<dbReference type="EMBL" id="BRLH01000001">
    <property type="protein sequence ID" value="GKX53899.1"/>
    <property type="molecule type" value="Genomic_DNA"/>
</dbReference>
<reference evidence="10" key="1">
    <citation type="submission" date="2022-06" db="EMBL/GenBank/DDBJ databases">
        <title>Draft genome sequences of Leminorella grimontii str. JCM5902.</title>
        <authorList>
            <person name="Wakabayashi Y."/>
            <person name="Kojima K."/>
        </authorList>
    </citation>
    <scope>NUCLEOTIDE SEQUENCE</scope>
    <source>
        <strain evidence="10">JCM 5902</strain>
    </source>
</reference>
<evidence type="ECO:0000256" key="6">
    <source>
        <dbReference type="ARBA" id="ARBA00022989"/>
    </source>
</evidence>
<proteinExistence type="inferred from homology"/>
<evidence type="ECO:0000313" key="10">
    <source>
        <dbReference type="EMBL" id="GKX53899.1"/>
    </source>
</evidence>
<feature type="transmembrane region" description="Helical" evidence="8">
    <location>
        <begin position="17"/>
        <end position="50"/>
    </location>
</feature>
<keyword evidence="3" id="KW-1003">Cell membrane</keyword>
<evidence type="ECO:0000256" key="7">
    <source>
        <dbReference type="ARBA" id="ARBA00023136"/>
    </source>
</evidence>
<evidence type="ECO:0000313" key="11">
    <source>
        <dbReference type="Proteomes" id="UP001058124"/>
    </source>
</evidence>
<evidence type="ECO:0000256" key="2">
    <source>
        <dbReference type="ARBA" id="ARBA00022448"/>
    </source>
</evidence>
<keyword evidence="5 8" id="KW-0812">Transmembrane</keyword>
<organism evidence="10 11">
    <name type="scientific">Leminorella grimontii</name>
    <dbReference type="NCBI Taxonomy" id="82981"/>
    <lineage>
        <taxon>Bacteria</taxon>
        <taxon>Pseudomonadati</taxon>
        <taxon>Pseudomonadota</taxon>
        <taxon>Gammaproteobacteria</taxon>
        <taxon>Enterobacterales</taxon>
        <taxon>Budviciaceae</taxon>
        <taxon>Leminorella</taxon>
    </lineage>
</organism>
<evidence type="ECO:0000256" key="5">
    <source>
        <dbReference type="ARBA" id="ARBA00022692"/>
    </source>
</evidence>
<comment type="caution">
    <text evidence="10">The sequence shown here is derived from an EMBL/GenBank/DDBJ whole genome shotgun (WGS) entry which is preliminary data.</text>
</comment>